<feature type="compositionally biased region" description="Polar residues" evidence="1">
    <location>
        <begin position="60"/>
        <end position="84"/>
    </location>
</feature>
<gene>
    <name evidence="2" type="ORF">UFOPK3099_01578</name>
</gene>
<evidence type="ECO:0000313" key="2">
    <source>
        <dbReference type="EMBL" id="CAB4824333.1"/>
    </source>
</evidence>
<evidence type="ECO:0000256" key="1">
    <source>
        <dbReference type="SAM" id="MobiDB-lite"/>
    </source>
</evidence>
<dbReference type="EMBL" id="CAFAAV010000119">
    <property type="protein sequence ID" value="CAB4824333.1"/>
    <property type="molecule type" value="Genomic_DNA"/>
</dbReference>
<accession>A0A6J6ZUZ2</accession>
<feature type="region of interest" description="Disordered" evidence="1">
    <location>
        <begin position="45"/>
        <end position="106"/>
    </location>
</feature>
<dbReference type="AlphaFoldDB" id="A0A6J6ZUZ2"/>
<reference evidence="2" key="1">
    <citation type="submission" date="2020-05" db="EMBL/GenBank/DDBJ databases">
        <authorList>
            <person name="Chiriac C."/>
            <person name="Salcher M."/>
            <person name="Ghai R."/>
            <person name="Kavagutti S V."/>
        </authorList>
    </citation>
    <scope>NUCLEOTIDE SEQUENCE</scope>
</reference>
<protein>
    <submittedName>
        <fullName evidence="2">Unannotated protein</fullName>
    </submittedName>
</protein>
<name>A0A6J6ZUZ2_9ZZZZ</name>
<proteinExistence type="predicted"/>
<organism evidence="2">
    <name type="scientific">freshwater metagenome</name>
    <dbReference type="NCBI Taxonomy" id="449393"/>
    <lineage>
        <taxon>unclassified sequences</taxon>
        <taxon>metagenomes</taxon>
        <taxon>ecological metagenomes</taxon>
    </lineage>
</organism>
<feature type="compositionally biased region" description="Low complexity" evidence="1">
    <location>
        <begin position="45"/>
        <end position="59"/>
    </location>
</feature>
<sequence length="106" mass="10801">MTSLSTITSNEVSRSITIGCFTYEKLPTTVRTATAKPGTFAAATARASPAASSWPSDSTLANRSSASTTTSKVVDNRCSNVGFGSQSSVSANSKSASNAPSARNDT</sequence>
<feature type="compositionally biased region" description="Low complexity" evidence="1">
    <location>
        <begin position="85"/>
        <end position="106"/>
    </location>
</feature>